<dbReference type="InterPro" id="IPR003594">
    <property type="entry name" value="HATPase_dom"/>
</dbReference>
<protein>
    <recommendedName>
        <fullName evidence="2">histidine kinase</fullName>
        <ecNumber evidence="2">2.7.13.3</ecNumber>
    </recommendedName>
</protein>
<keyword evidence="3" id="KW-0597">Phosphoprotein</keyword>
<evidence type="ECO:0000313" key="10">
    <source>
        <dbReference type="Proteomes" id="UP001274321"/>
    </source>
</evidence>
<dbReference type="InterPro" id="IPR036890">
    <property type="entry name" value="HATPase_C_sf"/>
</dbReference>
<dbReference type="PROSITE" id="PS50109">
    <property type="entry name" value="HIS_KIN"/>
    <property type="match status" value="1"/>
</dbReference>
<dbReference type="InterPro" id="IPR003661">
    <property type="entry name" value="HisK_dim/P_dom"/>
</dbReference>
<evidence type="ECO:0000313" key="9">
    <source>
        <dbReference type="EMBL" id="MDX6806548.1"/>
    </source>
</evidence>
<evidence type="ECO:0000256" key="6">
    <source>
        <dbReference type="SAM" id="Phobius"/>
    </source>
</evidence>
<accession>A0ABU4RQU1</accession>
<organism evidence="9 10">
    <name type="scientific">Terrihabitans rhizophilus</name>
    <dbReference type="NCBI Taxonomy" id="3092662"/>
    <lineage>
        <taxon>Bacteria</taxon>
        <taxon>Pseudomonadati</taxon>
        <taxon>Pseudomonadota</taxon>
        <taxon>Alphaproteobacteria</taxon>
        <taxon>Hyphomicrobiales</taxon>
        <taxon>Terrihabitans</taxon>
    </lineage>
</organism>
<evidence type="ECO:0000256" key="5">
    <source>
        <dbReference type="ARBA" id="ARBA00022777"/>
    </source>
</evidence>
<sequence length="572" mass="60154">MMRSSAVEECINGLVHPSAGGREFAVQRGMILSHLLAGVAGYAILPLALLLRGAEPTAVEIVLLCWLIAPIAVALGLSRTGDLGAAVGQSITATAALVLGLALCTGGILSPLMIAIPPLAFAAFGQAGIQRSVVAAWAVGAPAMLLAADLLPGLARTDASGINGVLAFTLVCLLVAVAYLLTEKRRRLAEQRALHLGEAEAQMAFITSNMSDAVLRHLPDGRILWGSTEAAGLLGVAPEALAGSRMLDHVHIGDRPAFLTALAELREGGAAEHSFRLKRRRGERAPPDFVNVDLRAMCLQRESGQREMLTVLRTRSDVAEIANEEGLKGRLLANVSHELRTPLNAIIGFSELMTHQGIAGLDQARRVEYAGLIHESGLHLLAVVNGMLDVSRLETGNFAIEREPFSLRPVISSCLQLFELKVAAAAISLHTDIASDLPQVFADKRACKQILINLISNAIKFTPPGGEVRVSAKAVAGVLQIEVSDTGVGISSEDLPQLGTCFFQAGSNYSRMYEGTGVGLSVVKGLIALHGGRFDVQSRLGNGTNVVVELPLVVASMVGQDSSVPVPRAANG</sequence>
<dbReference type="SMART" id="SM00388">
    <property type="entry name" value="HisKA"/>
    <property type="match status" value="1"/>
</dbReference>
<dbReference type="SUPFAM" id="SSF47384">
    <property type="entry name" value="Homodimeric domain of signal transducing histidine kinase"/>
    <property type="match status" value="1"/>
</dbReference>
<dbReference type="InterPro" id="IPR005467">
    <property type="entry name" value="His_kinase_dom"/>
</dbReference>
<dbReference type="Pfam" id="PF02518">
    <property type="entry name" value="HATPase_c"/>
    <property type="match status" value="1"/>
</dbReference>
<dbReference type="InterPro" id="IPR000014">
    <property type="entry name" value="PAS"/>
</dbReference>
<dbReference type="Proteomes" id="UP001274321">
    <property type="component" value="Unassembled WGS sequence"/>
</dbReference>
<comment type="caution">
    <text evidence="9">The sequence shown here is derived from an EMBL/GenBank/DDBJ whole genome shotgun (WGS) entry which is preliminary data.</text>
</comment>
<dbReference type="EMBL" id="JAXAFJ010000006">
    <property type="protein sequence ID" value="MDX6806548.1"/>
    <property type="molecule type" value="Genomic_DNA"/>
</dbReference>
<keyword evidence="4" id="KW-0808">Transferase</keyword>
<evidence type="ECO:0000256" key="3">
    <source>
        <dbReference type="ARBA" id="ARBA00022553"/>
    </source>
</evidence>
<dbReference type="InterPro" id="IPR004358">
    <property type="entry name" value="Sig_transdc_His_kin-like_C"/>
</dbReference>
<feature type="transmembrane region" description="Helical" evidence="6">
    <location>
        <begin position="31"/>
        <end position="51"/>
    </location>
</feature>
<gene>
    <name evidence="9" type="ORF">SCD90_10765</name>
</gene>
<dbReference type="PROSITE" id="PS50112">
    <property type="entry name" value="PAS"/>
    <property type="match status" value="1"/>
</dbReference>
<dbReference type="CDD" id="cd00082">
    <property type="entry name" value="HisKA"/>
    <property type="match status" value="1"/>
</dbReference>
<dbReference type="SMART" id="SM00091">
    <property type="entry name" value="PAS"/>
    <property type="match status" value="1"/>
</dbReference>
<feature type="transmembrane region" description="Helical" evidence="6">
    <location>
        <begin position="161"/>
        <end position="182"/>
    </location>
</feature>
<keyword evidence="10" id="KW-1185">Reference proteome</keyword>
<dbReference type="InterPro" id="IPR035965">
    <property type="entry name" value="PAS-like_dom_sf"/>
</dbReference>
<dbReference type="InterPro" id="IPR036097">
    <property type="entry name" value="HisK_dim/P_sf"/>
</dbReference>
<dbReference type="SUPFAM" id="SSF55874">
    <property type="entry name" value="ATPase domain of HSP90 chaperone/DNA topoisomerase II/histidine kinase"/>
    <property type="match status" value="1"/>
</dbReference>
<keyword evidence="6" id="KW-1133">Transmembrane helix</keyword>
<dbReference type="Gene3D" id="1.10.287.130">
    <property type="match status" value="1"/>
</dbReference>
<feature type="transmembrane region" description="Helical" evidence="6">
    <location>
        <begin position="133"/>
        <end position="155"/>
    </location>
</feature>
<reference evidence="9 10" key="1">
    <citation type="submission" date="2023-11" db="EMBL/GenBank/DDBJ databases">
        <authorList>
            <person name="Bao R."/>
        </authorList>
    </citation>
    <scope>NUCLEOTIDE SEQUENCE [LARGE SCALE GENOMIC DNA]</scope>
    <source>
        <strain evidence="9 10">PJ23</strain>
    </source>
</reference>
<keyword evidence="6" id="KW-0472">Membrane</keyword>
<dbReference type="PANTHER" id="PTHR43047:SF72">
    <property type="entry name" value="OSMOSENSING HISTIDINE PROTEIN KINASE SLN1"/>
    <property type="match status" value="1"/>
</dbReference>
<evidence type="ECO:0000259" key="7">
    <source>
        <dbReference type="PROSITE" id="PS50109"/>
    </source>
</evidence>
<dbReference type="EC" id="2.7.13.3" evidence="2"/>
<dbReference type="GO" id="GO:0016301">
    <property type="term" value="F:kinase activity"/>
    <property type="evidence" value="ECO:0007669"/>
    <property type="project" value="UniProtKB-KW"/>
</dbReference>
<dbReference type="CDD" id="cd16922">
    <property type="entry name" value="HATPase_EvgS-ArcB-TorS-like"/>
    <property type="match status" value="1"/>
</dbReference>
<evidence type="ECO:0000256" key="2">
    <source>
        <dbReference type="ARBA" id="ARBA00012438"/>
    </source>
</evidence>
<dbReference type="Gene3D" id="3.30.450.20">
    <property type="entry name" value="PAS domain"/>
    <property type="match status" value="1"/>
</dbReference>
<comment type="catalytic activity">
    <reaction evidence="1">
        <text>ATP + protein L-histidine = ADP + protein N-phospho-L-histidine.</text>
        <dbReference type="EC" id="2.7.13.3"/>
    </reaction>
</comment>
<proteinExistence type="predicted"/>
<evidence type="ECO:0000256" key="1">
    <source>
        <dbReference type="ARBA" id="ARBA00000085"/>
    </source>
</evidence>
<dbReference type="CDD" id="cd00130">
    <property type="entry name" value="PAS"/>
    <property type="match status" value="1"/>
</dbReference>
<keyword evidence="6" id="KW-0812">Transmembrane</keyword>
<dbReference type="SUPFAM" id="SSF55785">
    <property type="entry name" value="PYP-like sensor domain (PAS domain)"/>
    <property type="match status" value="1"/>
</dbReference>
<evidence type="ECO:0000259" key="8">
    <source>
        <dbReference type="PROSITE" id="PS50112"/>
    </source>
</evidence>
<dbReference type="PANTHER" id="PTHR43047">
    <property type="entry name" value="TWO-COMPONENT HISTIDINE PROTEIN KINASE"/>
    <property type="match status" value="1"/>
</dbReference>
<keyword evidence="5 9" id="KW-0418">Kinase</keyword>
<feature type="domain" description="PAS" evidence="8">
    <location>
        <begin position="199"/>
        <end position="269"/>
    </location>
</feature>
<dbReference type="RefSeq" id="WP_319844678.1">
    <property type="nucleotide sequence ID" value="NZ_JAXAFJ010000006.1"/>
</dbReference>
<evidence type="ECO:0000256" key="4">
    <source>
        <dbReference type="ARBA" id="ARBA00022679"/>
    </source>
</evidence>
<dbReference type="PRINTS" id="PR00344">
    <property type="entry name" value="BCTRLSENSOR"/>
</dbReference>
<dbReference type="SMART" id="SM00387">
    <property type="entry name" value="HATPase_c"/>
    <property type="match status" value="1"/>
</dbReference>
<feature type="domain" description="Histidine kinase" evidence="7">
    <location>
        <begin position="334"/>
        <end position="554"/>
    </location>
</feature>
<feature type="transmembrane region" description="Helical" evidence="6">
    <location>
        <begin position="58"/>
        <end position="77"/>
    </location>
</feature>
<feature type="transmembrane region" description="Helical" evidence="6">
    <location>
        <begin position="97"/>
        <end position="121"/>
    </location>
</feature>
<name>A0ABU4RQU1_9HYPH</name>
<dbReference type="Gene3D" id="3.30.565.10">
    <property type="entry name" value="Histidine kinase-like ATPase, C-terminal domain"/>
    <property type="match status" value="1"/>
</dbReference>
<dbReference type="Pfam" id="PF00512">
    <property type="entry name" value="HisKA"/>
    <property type="match status" value="1"/>
</dbReference>